<proteinExistence type="predicted"/>
<feature type="compositionally biased region" description="Basic and acidic residues" evidence="8">
    <location>
        <begin position="1567"/>
        <end position="1631"/>
    </location>
</feature>
<dbReference type="EMBL" id="LJIJ01000555">
    <property type="protein sequence ID" value="ODM96291.1"/>
    <property type="molecule type" value="Genomic_DNA"/>
</dbReference>
<keyword evidence="11" id="KW-0238">DNA-binding</keyword>
<feature type="compositionally biased region" description="Basic and acidic residues" evidence="8">
    <location>
        <begin position="1480"/>
        <end position="1491"/>
    </location>
</feature>
<dbReference type="Proteomes" id="UP000094527">
    <property type="component" value="Unassembled WGS sequence"/>
</dbReference>
<feature type="compositionally biased region" description="Polar residues" evidence="8">
    <location>
        <begin position="305"/>
        <end position="318"/>
    </location>
</feature>
<dbReference type="FunFam" id="3.40.50.300:FF:000015">
    <property type="entry name" value="chromodomain-helicase-DNA-binding protein 9 isoform X1"/>
    <property type="match status" value="1"/>
</dbReference>
<feature type="region of interest" description="Disordered" evidence="8">
    <location>
        <begin position="116"/>
        <end position="165"/>
    </location>
</feature>
<dbReference type="CDD" id="cd18668">
    <property type="entry name" value="CD1_tandem_CHD5-9_like"/>
    <property type="match status" value="1"/>
</dbReference>
<feature type="compositionally biased region" description="Basic residues" evidence="8">
    <location>
        <begin position="1255"/>
        <end position="1265"/>
    </location>
</feature>
<evidence type="ECO:0000256" key="3">
    <source>
        <dbReference type="ARBA" id="ARBA00022741"/>
    </source>
</evidence>
<feature type="region of interest" description="Disordered" evidence="8">
    <location>
        <begin position="185"/>
        <end position="266"/>
    </location>
</feature>
<dbReference type="PANTHER" id="PTHR46850:SF1">
    <property type="entry name" value="CHROMODOMAIN-HELICASE-DNA-BINDING PROTEIN 9"/>
    <property type="match status" value="1"/>
</dbReference>
<feature type="compositionally biased region" description="Basic residues" evidence="8">
    <location>
        <begin position="1195"/>
        <end position="1215"/>
    </location>
</feature>
<dbReference type="Gene3D" id="2.40.50.40">
    <property type="match status" value="1"/>
</dbReference>
<feature type="compositionally biased region" description="Polar residues" evidence="8">
    <location>
        <begin position="784"/>
        <end position="806"/>
    </location>
</feature>
<feature type="compositionally biased region" description="Polar residues" evidence="8">
    <location>
        <begin position="703"/>
        <end position="714"/>
    </location>
</feature>
<dbReference type="GO" id="GO:0016887">
    <property type="term" value="F:ATP hydrolysis activity"/>
    <property type="evidence" value="ECO:0007669"/>
    <property type="project" value="UniProtKB-ARBA"/>
</dbReference>
<feature type="coiled-coil region" evidence="7">
    <location>
        <begin position="925"/>
        <end position="952"/>
    </location>
</feature>
<feature type="compositionally biased region" description="Basic and acidic residues" evidence="8">
    <location>
        <begin position="1013"/>
        <end position="1032"/>
    </location>
</feature>
<feature type="compositionally biased region" description="Basic and acidic residues" evidence="8">
    <location>
        <begin position="995"/>
        <end position="1004"/>
    </location>
</feature>
<dbReference type="InterPro" id="IPR027417">
    <property type="entry name" value="P-loop_NTPase"/>
</dbReference>
<dbReference type="PROSITE" id="PS51192">
    <property type="entry name" value="HELICASE_ATP_BIND_1"/>
    <property type="match status" value="1"/>
</dbReference>
<feature type="compositionally biased region" description="Polar residues" evidence="8">
    <location>
        <begin position="59"/>
        <end position="71"/>
    </location>
</feature>
<feature type="compositionally biased region" description="Low complexity" evidence="8">
    <location>
        <begin position="327"/>
        <end position="338"/>
    </location>
</feature>
<feature type="compositionally biased region" description="Polar residues" evidence="8">
    <location>
        <begin position="611"/>
        <end position="628"/>
    </location>
</feature>
<dbReference type="OMA" id="ERTIMVE"/>
<dbReference type="InterPro" id="IPR049730">
    <property type="entry name" value="SNF2/RAD54-like_C"/>
</dbReference>
<feature type="compositionally biased region" description="Polar residues" evidence="8">
    <location>
        <begin position="255"/>
        <end position="266"/>
    </location>
</feature>
<evidence type="ECO:0000259" key="10">
    <source>
        <dbReference type="PROSITE" id="PS51194"/>
    </source>
</evidence>
<accession>A0A1D2MTQ8</accession>
<dbReference type="PROSITE" id="PS51194">
    <property type="entry name" value="HELICASE_CTER"/>
    <property type="match status" value="1"/>
</dbReference>
<dbReference type="SMART" id="SM00487">
    <property type="entry name" value="DEXDc"/>
    <property type="match status" value="1"/>
</dbReference>
<keyword evidence="6" id="KW-0539">Nucleus</keyword>
<dbReference type="InterPro" id="IPR051493">
    <property type="entry name" value="CHD"/>
</dbReference>
<evidence type="ECO:0000313" key="12">
    <source>
        <dbReference type="Proteomes" id="UP000094527"/>
    </source>
</evidence>
<feature type="compositionally biased region" description="Low complexity" evidence="8">
    <location>
        <begin position="691"/>
        <end position="702"/>
    </location>
</feature>
<feature type="compositionally biased region" description="Polar residues" evidence="8">
    <location>
        <begin position="588"/>
        <end position="597"/>
    </location>
</feature>
<name>A0A1D2MTQ8_ORCCI</name>
<keyword evidence="12" id="KW-1185">Reference proteome</keyword>
<feature type="region of interest" description="Disordered" evidence="8">
    <location>
        <begin position="964"/>
        <end position="1269"/>
    </location>
</feature>
<keyword evidence="11" id="KW-0347">Helicase</keyword>
<evidence type="ECO:0000259" key="9">
    <source>
        <dbReference type="PROSITE" id="PS51192"/>
    </source>
</evidence>
<keyword evidence="3" id="KW-0547">Nucleotide-binding</keyword>
<dbReference type="SUPFAM" id="SSF54160">
    <property type="entry name" value="Chromo domain-like"/>
    <property type="match status" value="1"/>
</dbReference>
<feature type="compositionally biased region" description="Low complexity" evidence="8">
    <location>
        <begin position="715"/>
        <end position="783"/>
    </location>
</feature>
<dbReference type="PANTHER" id="PTHR46850">
    <property type="entry name" value="CHROMODOMAIN-HELICASE-DNA-BINDING PROTEIN 9"/>
    <property type="match status" value="1"/>
</dbReference>
<evidence type="ECO:0000256" key="7">
    <source>
        <dbReference type="SAM" id="Coils"/>
    </source>
</evidence>
<feature type="compositionally biased region" description="Basic and acidic residues" evidence="8">
    <location>
        <begin position="1070"/>
        <end position="1092"/>
    </location>
</feature>
<dbReference type="InterPro" id="IPR000330">
    <property type="entry name" value="SNF2_N"/>
</dbReference>
<feature type="compositionally biased region" description="Low complexity" evidence="8">
    <location>
        <begin position="468"/>
        <end position="479"/>
    </location>
</feature>
<feature type="compositionally biased region" description="Gly residues" evidence="8">
    <location>
        <begin position="1"/>
        <end position="10"/>
    </location>
</feature>
<dbReference type="GO" id="GO:0005634">
    <property type="term" value="C:nucleus"/>
    <property type="evidence" value="ECO:0007669"/>
    <property type="project" value="UniProtKB-SubCell"/>
</dbReference>
<feature type="domain" description="Helicase C-terminal" evidence="10">
    <location>
        <begin position="2053"/>
        <end position="2204"/>
    </location>
</feature>
<feature type="compositionally biased region" description="Polar residues" evidence="8">
    <location>
        <begin position="636"/>
        <end position="674"/>
    </location>
</feature>
<comment type="caution">
    <text evidence="11">The sequence shown here is derived from an EMBL/GenBank/DDBJ whole genome shotgun (WGS) entry which is preliminary data.</text>
</comment>
<evidence type="ECO:0000256" key="2">
    <source>
        <dbReference type="ARBA" id="ARBA00022737"/>
    </source>
</evidence>
<dbReference type="InterPro" id="IPR016197">
    <property type="entry name" value="Chromo-like_dom_sf"/>
</dbReference>
<feature type="compositionally biased region" description="Low complexity" evidence="8">
    <location>
        <begin position="408"/>
        <end position="458"/>
    </location>
</feature>
<organism evidence="11 12">
    <name type="scientific">Orchesella cincta</name>
    <name type="common">Springtail</name>
    <name type="synonym">Podura cincta</name>
    <dbReference type="NCBI Taxonomy" id="48709"/>
    <lineage>
        <taxon>Eukaryota</taxon>
        <taxon>Metazoa</taxon>
        <taxon>Ecdysozoa</taxon>
        <taxon>Arthropoda</taxon>
        <taxon>Hexapoda</taxon>
        <taxon>Collembola</taxon>
        <taxon>Entomobryomorpha</taxon>
        <taxon>Entomobryoidea</taxon>
        <taxon>Orchesellidae</taxon>
        <taxon>Orchesellinae</taxon>
        <taxon>Orchesella</taxon>
    </lineage>
</organism>
<feature type="compositionally biased region" description="Basic and acidic residues" evidence="8">
    <location>
        <begin position="1432"/>
        <end position="1457"/>
    </location>
</feature>
<keyword evidence="4" id="KW-0378">Hydrolase</keyword>
<dbReference type="GO" id="GO:0034728">
    <property type="term" value="P:nucleosome organization"/>
    <property type="evidence" value="ECO:0007669"/>
    <property type="project" value="UniProtKB-ARBA"/>
</dbReference>
<feature type="compositionally biased region" description="Pro residues" evidence="8">
    <location>
        <begin position="1318"/>
        <end position="1334"/>
    </location>
</feature>
<dbReference type="Gene3D" id="3.40.50.10810">
    <property type="entry name" value="Tandem AAA-ATPase domain"/>
    <property type="match status" value="1"/>
</dbReference>
<feature type="non-terminal residue" evidence="11">
    <location>
        <position position="2311"/>
    </location>
</feature>
<dbReference type="InterPro" id="IPR001650">
    <property type="entry name" value="Helicase_C-like"/>
</dbReference>
<dbReference type="Pfam" id="PF00271">
    <property type="entry name" value="Helicase_C"/>
    <property type="match status" value="1"/>
</dbReference>
<dbReference type="SUPFAM" id="SSF52540">
    <property type="entry name" value="P-loop containing nucleoside triphosphate hydrolases"/>
    <property type="match status" value="2"/>
</dbReference>
<dbReference type="CDD" id="cd18793">
    <property type="entry name" value="SF2_C_SNF"/>
    <property type="match status" value="1"/>
</dbReference>
<dbReference type="GO" id="GO:0000791">
    <property type="term" value="C:euchromatin"/>
    <property type="evidence" value="ECO:0007669"/>
    <property type="project" value="UniProtKB-ARBA"/>
</dbReference>
<evidence type="ECO:0000256" key="6">
    <source>
        <dbReference type="ARBA" id="ARBA00023242"/>
    </source>
</evidence>
<dbReference type="FunFam" id="3.40.50.10810:FF:000003">
    <property type="entry name" value="chromodomain-helicase-DNA-binding protein 8 isoform X4"/>
    <property type="match status" value="1"/>
</dbReference>
<evidence type="ECO:0000256" key="4">
    <source>
        <dbReference type="ARBA" id="ARBA00022801"/>
    </source>
</evidence>
<dbReference type="InterPro" id="IPR038718">
    <property type="entry name" value="SNF2-like_sf"/>
</dbReference>
<feature type="compositionally biased region" description="Low complexity" evidence="8">
    <location>
        <begin position="1142"/>
        <end position="1154"/>
    </location>
</feature>
<dbReference type="GO" id="GO:0003677">
    <property type="term" value="F:DNA binding"/>
    <property type="evidence" value="ECO:0007669"/>
    <property type="project" value="UniProtKB-KW"/>
</dbReference>
<feature type="compositionally biased region" description="Low complexity" evidence="8">
    <location>
        <begin position="346"/>
        <end position="373"/>
    </location>
</feature>
<comment type="subcellular location">
    <subcellularLocation>
        <location evidence="1">Nucleus</location>
    </subcellularLocation>
</comment>
<feature type="compositionally biased region" description="Low complexity" evidence="8">
    <location>
        <begin position="151"/>
        <end position="165"/>
    </location>
</feature>
<dbReference type="OrthoDB" id="5857104at2759"/>
<dbReference type="Pfam" id="PF00176">
    <property type="entry name" value="SNF2-rel_dom"/>
    <property type="match status" value="1"/>
</dbReference>
<feature type="compositionally biased region" description="Low complexity" evidence="8">
    <location>
        <begin position="218"/>
        <end position="245"/>
    </location>
</feature>
<feature type="compositionally biased region" description="Low complexity" evidence="8">
    <location>
        <begin position="1298"/>
        <end position="1317"/>
    </location>
</feature>
<feature type="compositionally biased region" description="Low complexity" evidence="8">
    <location>
        <begin position="509"/>
        <end position="520"/>
    </location>
</feature>
<feature type="region of interest" description="Disordered" evidence="8">
    <location>
        <begin position="285"/>
        <end position="831"/>
    </location>
</feature>
<keyword evidence="2" id="KW-0677">Repeat</keyword>
<sequence>MDGSTDGFGTGNSQQQQPTRPGAADNMMQGFGNQTSQYAPMGQGMTPTASKLTPGYPDFTSQYGAYNPSTVQQQQPQPTLGAYGAAPGTPSRPMAGYPPYHQSAAAPSMHYQDYAVQSQAGMLRPTAPPTQPHAPQASRMVSPAAPPPPQQQQQQQQQYGAYRAPAQESMYVQQLQRWNEQQQPYGASLPHHYPANAAATYRPPHAYPSNLPRPPQPINQQSSIPQQQPQASSASSAAAVNSQQPTQHNIPYMTRPQTPSVLNQQQSQYTQNMYPNASNQYPDYHHNSAGLNRMASGPPAAPSNVYPTASHHTQQPYSMPTAPQPHQPYGNQYGQYYPTGNSQVPGAQGSSMSYSAAYGSNSPAVNSSVPNGNASYRPGYAQLPQLSPRQPTPSPRQPTPSPRPPAATTPTIPVSSSPVMSQQQQQQQNSMPQQQQQQQQQLPPVPPQQNQQPSSLQQLEQMVMPHVSKSSPSPKPQMGNMGGGGVMSPLGGPKTPMSPNVSGPKTPMSPTQWQTPSSRPTQPPPPPVSKTSYPSTPQPTPSVSGSPGGYSISSGVLSPMQNSSSNIDNTINSIVRGSQDPSDLDLGNLSSMDTSSECPLPASISREDTKSNSQLSSGIQPQNTSSDLGSLPMNDDASSGATSEMSTSESMGQPQSNSVQSNDTGFSLPGSSLHDSAIDSDGTNGLPSLGSSMDDSQTSQSQVPNSSSAVEQNVPSSMSNALNSMSPSSSSQTQQQQQMSSTFTSPTSLGSPMAMSSNAPSSQSSQQQPQQMGLPPSSQPSMQVSNMINSYSPGPQQHVQTSQGYVNSPGMSSASTSMGGMMPPPGPHQYSSQRFPGPDVSGASQSYMGGYHNAPGYPQYGQSGVHQGQMRPPGGPSPYSVGGVMGPISQGMPNQNATSTPTSDRYFEIHQLQQQLQHLYSLPPNPQTQMQINELQERLRMLQQQQQQQDGMSAAGSYPMQSMQPPMGGMPNPAQIYGPGPNMQMPQGIPGADMPKTDLDETPTKQKKKKERKPRESKAGKGKKSKEAKELANLDQPPNLDVNQMSHEVYDFQDLPPELPEKKPKKPRKPREAKPPKEKKPKEPKPPKEKTPKSSKARKKKGQVETPELSSSSQQGEPVSVSELDPLAPKADEFPEPDQKNGIGAAGIIAAEGGPSVPTCGGDGDTSTQDGTGVTETIDAEAVPVAVAEVSTPVKPKKPKKPKLKSSSSSKKRPSKTMISLAKLKKRRKRSDSEGSDLDATPPPSPPPEDDNSNKRRSARNTGRKKYIDDIDLALSDEELLMPNKAALKTLEAVISESAAEAASAAVTTDIPPIDGSEPPPPVEPQPAPAPTPTPKKGKKAVQETPPPETHNMNKPNFVFVNPADEDTMIVQHILSMRMGKREIIHDSSSEDEDEEKPDESKEKTEAGEVQSEDTEKKISEEAVSAEISESSEIKKEEVEDEDKNSTKVDDSTKPADESVDETTTKGQKKEEESTSISEDANKEDNLKMEDSEVVGKSVEEVNNSKDPESKDVVEPNESVKSDELDKPVKDDTETECKPENSEADNKVVPTEETEGKQVASTIEDESDKKEVTEKTDTEKKSEDVVENSDKKEVSEENAENENKTESKEEEKETPSDGSNDKKPKKEKKKREPEVIDVEEFYVKYKSFSYLHCEWKTEEELLKGDKRVNGKIKRFKQKLNQNSNIFEFLEEEPFNPDYIEKRPKPQDWVKLDKSPVYNNNNTLREYQLEGLNWLSFSWFNGRNCILADEMGLGKTIQSLTFVESVHRYGIRGPFLILAPLSTVPNWQREFETWTDLNIIVYHGSVASRNMIQEYEMFYRHPDNPQMNIKDVYKFNVLITTFEIVLTDVMELKDLPWRLCIIDEAHRLKNKNCKLLEGLRMLNLEHRVLLSGTPLQNNVNELFSLLNFLEPAQFSSDEHFSNEFGELKSESQVQKLQLLLKPMMLRRLKEDVEKSIAPKQETIIEVELTNMQKKYYRAILEKNFSFLSKGTNSSNIPNLMNTMMELRKCCIHPYLLNGAEEQIQLDYRVVNDVPESDPDLYYKALVSSSGKMVLIDKLLPRLKANGHRVLVFSQMVRCLDILEDYLIYRKYPYERLDGRIRGPIRQAAIDRFSKPDSDRFVFLLCTKAGGLGINLTAADTVIIYDSDWNPQNDLQAQARCHRIGQAKMVKIYRLVCRNTYEREMFDRASLKLGLDKAVLQSMNTSQGSGKAVDPSNKQLSKKEVEDLLKRGAYGALMDDDKAGDNFCEEDIDCILQRRTQIITLEQGEKGSTFSKASFTSTGARDDIDIDDPNFWQKWARKAEIDVDELGEK</sequence>
<dbReference type="InterPro" id="IPR014001">
    <property type="entry name" value="Helicase_ATP-bd"/>
</dbReference>
<evidence type="ECO:0000256" key="8">
    <source>
        <dbReference type="SAM" id="MobiDB-lite"/>
    </source>
</evidence>
<feature type="compositionally biased region" description="Low complexity" evidence="8">
    <location>
        <begin position="808"/>
        <end position="821"/>
    </location>
</feature>
<dbReference type="SMART" id="SM00490">
    <property type="entry name" value="HELICc"/>
    <property type="match status" value="1"/>
</dbReference>
<feature type="region of interest" description="Disordered" evidence="8">
    <location>
        <begin position="1298"/>
        <end position="1361"/>
    </location>
</feature>
<keyword evidence="7" id="KW-0175">Coiled coil</keyword>
<gene>
    <name evidence="11" type="ORF">Ocin01_10391</name>
</gene>
<feature type="compositionally biased region" description="Pro residues" evidence="8">
    <location>
        <begin position="390"/>
        <end position="407"/>
    </location>
</feature>
<dbReference type="CDD" id="cd17995">
    <property type="entry name" value="DEXHc_CHD6_7_8_9"/>
    <property type="match status" value="1"/>
</dbReference>
<feature type="domain" description="Helicase ATP-binding" evidence="9">
    <location>
        <begin position="1735"/>
        <end position="1911"/>
    </location>
</feature>
<dbReference type="GO" id="GO:0005524">
    <property type="term" value="F:ATP binding"/>
    <property type="evidence" value="ECO:0007669"/>
    <property type="project" value="UniProtKB-KW"/>
</dbReference>
<feature type="compositionally biased region" description="Low complexity" evidence="8">
    <location>
        <begin position="529"/>
        <end position="555"/>
    </location>
</feature>
<feature type="compositionally biased region" description="Polar residues" evidence="8">
    <location>
        <begin position="681"/>
        <end position="690"/>
    </location>
</feature>
<evidence type="ECO:0000256" key="5">
    <source>
        <dbReference type="ARBA" id="ARBA00022840"/>
    </source>
</evidence>
<dbReference type="GO" id="GO:0004386">
    <property type="term" value="F:helicase activity"/>
    <property type="evidence" value="ECO:0007669"/>
    <property type="project" value="UniProtKB-KW"/>
</dbReference>
<keyword evidence="5" id="KW-0067">ATP-binding</keyword>
<dbReference type="Gene3D" id="3.40.50.300">
    <property type="entry name" value="P-loop containing nucleotide triphosphate hydrolases"/>
    <property type="match status" value="1"/>
</dbReference>
<feature type="compositionally biased region" description="Low complexity" evidence="8">
    <location>
        <begin position="1422"/>
        <end position="1431"/>
    </location>
</feature>
<evidence type="ECO:0000313" key="11">
    <source>
        <dbReference type="EMBL" id="ODM96291.1"/>
    </source>
</evidence>
<feature type="compositionally biased region" description="Polar residues" evidence="8">
    <location>
        <begin position="1108"/>
        <end position="1117"/>
    </location>
</feature>
<feature type="region of interest" description="Disordered" evidence="8">
    <location>
        <begin position="1381"/>
        <end position="1631"/>
    </location>
</feature>
<dbReference type="STRING" id="48709.A0A1D2MTQ8"/>
<evidence type="ECO:0000256" key="1">
    <source>
        <dbReference type="ARBA" id="ARBA00004123"/>
    </source>
</evidence>
<feature type="compositionally biased region" description="Low complexity" evidence="8">
    <location>
        <begin position="1165"/>
        <end position="1190"/>
    </location>
</feature>
<feature type="compositionally biased region" description="Low complexity" evidence="8">
    <location>
        <begin position="562"/>
        <end position="574"/>
    </location>
</feature>
<reference evidence="11 12" key="1">
    <citation type="journal article" date="2016" name="Genome Biol. Evol.">
        <title>Gene Family Evolution Reflects Adaptation to Soil Environmental Stressors in the Genome of the Collembolan Orchesella cincta.</title>
        <authorList>
            <person name="Faddeeva-Vakhrusheva A."/>
            <person name="Derks M.F."/>
            <person name="Anvar S.Y."/>
            <person name="Agamennone V."/>
            <person name="Suring W."/>
            <person name="Smit S."/>
            <person name="van Straalen N.M."/>
            <person name="Roelofs D."/>
        </authorList>
    </citation>
    <scope>NUCLEOTIDE SEQUENCE [LARGE SCALE GENOMIC DNA]</scope>
    <source>
        <tissue evidence="11">Mixed pool</tissue>
    </source>
</reference>
<feature type="compositionally biased region" description="Basic and acidic residues" evidence="8">
    <location>
        <begin position="1498"/>
        <end position="1546"/>
    </location>
</feature>
<protein>
    <submittedName>
        <fullName evidence="11">Chromodomain-helicase-DNA-binding protein 7</fullName>
    </submittedName>
</protein>
<feature type="compositionally biased region" description="Basic and acidic residues" evidence="8">
    <location>
        <begin position="1130"/>
        <end position="1139"/>
    </location>
</feature>
<feature type="region of interest" description="Disordered" evidence="8">
    <location>
        <begin position="1"/>
        <end position="104"/>
    </location>
</feature>
<dbReference type="GO" id="GO:0140658">
    <property type="term" value="F:ATP-dependent chromatin remodeler activity"/>
    <property type="evidence" value="ECO:0007669"/>
    <property type="project" value="UniProtKB-ARBA"/>
</dbReference>